<dbReference type="EMBL" id="RBCJ01000002">
    <property type="protein sequence ID" value="RKN81032.1"/>
    <property type="molecule type" value="Genomic_DNA"/>
</dbReference>
<evidence type="ECO:0000313" key="2">
    <source>
        <dbReference type="Proteomes" id="UP000276603"/>
    </source>
</evidence>
<reference evidence="1 2" key="1">
    <citation type="submission" date="2018-10" db="EMBL/GenBank/DDBJ databases">
        <title>Ulvibacterium marinum gen. nov., sp. nov., a novel marine bacterium of the family Flavobacteriaceae, isolated from a culture of the green alga Ulva prolifera.</title>
        <authorList>
            <person name="Zhang Z."/>
        </authorList>
    </citation>
    <scope>NUCLEOTIDE SEQUENCE [LARGE SCALE GENOMIC DNA]</scope>
    <source>
        <strain evidence="1 2">CCMM003</strain>
    </source>
</reference>
<dbReference type="Proteomes" id="UP000276603">
    <property type="component" value="Unassembled WGS sequence"/>
</dbReference>
<name>A0A3B0C619_9FLAO</name>
<proteinExistence type="predicted"/>
<evidence type="ECO:0000313" key="1">
    <source>
        <dbReference type="EMBL" id="RKN81032.1"/>
    </source>
</evidence>
<gene>
    <name evidence="1" type="ORF">D7Z94_08760</name>
</gene>
<comment type="caution">
    <text evidence="1">The sequence shown here is derived from an EMBL/GenBank/DDBJ whole genome shotgun (WGS) entry which is preliminary data.</text>
</comment>
<keyword evidence="2" id="KW-1185">Reference proteome</keyword>
<organism evidence="1 2">
    <name type="scientific">Ulvibacterium marinum</name>
    <dbReference type="NCBI Taxonomy" id="2419782"/>
    <lineage>
        <taxon>Bacteria</taxon>
        <taxon>Pseudomonadati</taxon>
        <taxon>Bacteroidota</taxon>
        <taxon>Flavobacteriia</taxon>
        <taxon>Flavobacteriales</taxon>
        <taxon>Flavobacteriaceae</taxon>
        <taxon>Ulvibacterium</taxon>
    </lineage>
</organism>
<protein>
    <submittedName>
        <fullName evidence="1">Uncharacterized protein</fullName>
    </submittedName>
</protein>
<dbReference type="AlphaFoldDB" id="A0A3B0C619"/>
<sequence length="99" mass="11598">MYESKTRDNADYFSLESQNLILEELSEIKRMLIQNGIGQNIIFEEIEEQAELIKFLDKKNWLQHLKGKIFGLVSGKIIESEQAERLINQLQEFVNSIPK</sequence>
<accession>A0A3B0C619</accession>